<evidence type="ECO:0000259" key="2">
    <source>
        <dbReference type="SMART" id="SM00198"/>
    </source>
</evidence>
<reference evidence="3 5" key="2">
    <citation type="journal article" date="2013" name="Nature">
        <title>Insights into bilaterian evolution from three spiralian genomes.</title>
        <authorList>
            <person name="Simakov O."/>
            <person name="Marletaz F."/>
            <person name="Cho S.J."/>
            <person name="Edsinger-Gonzales E."/>
            <person name="Havlak P."/>
            <person name="Hellsten U."/>
            <person name="Kuo D.H."/>
            <person name="Larsson T."/>
            <person name="Lv J."/>
            <person name="Arendt D."/>
            <person name="Savage R."/>
            <person name="Osoegawa K."/>
            <person name="de Jong P."/>
            <person name="Grimwood J."/>
            <person name="Chapman J.A."/>
            <person name="Shapiro H."/>
            <person name="Aerts A."/>
            <person name="Otillar R.P."/>
            <person name="Terry A.Y."/>
            <person name="Boore J.L."/>
            <person name="Grigoriev I.V."/>
            <person name="Lindberg D.R."/>
            <person name="Seaver E.C."/>
            <person name="Weisblat D.A."/>
            <person name="Putnam N.H."/>
            <person name="Rokhsar D.S."/>
        </authorList>
    </citation>
    <scope>NUCLEOTIDE SEQUENCE</scope>
    <source>
        <strain evidence="3 5">I ESC-2004</strain>
    </source>
</reference>
<dbReference type="InterPro" id="IPR035940">
    <property type="entry name" value="CAP_sf"/>
</dbReference>
<dbReference type="EMBL" id="AMQN01012243">
    <property type="status" value="NOT_ANNOTATED_CDS"/>
    <property type="molecule type" value="Genomic_DNA"/>
</dbReference>
<feature type="domain" description="SCP" evidence="2">
    <location>
        <begin position="66"/>
        <end position="213"/>
    </location>
</feature>
<dbReference type="Pfam" id="PF00188">
    <property type="entry name" value="CAP"/>
    <property type="match status" value="1"/>
</dbReference>
<dbReference type="SMART" id="SM00198">
    <property type="entry name" value="SCP"/>
    <property type="match status" value="1"/>
</dbReference>
<dbReference type="Proteomes" id="UP000014760">
    <property type="component" value="Unassembled WGS sequence"/>
</dbReference>
<evidence type="ECO:0000313" key="5">
    <source>
        <dbReference type="Proteomes" id="UP000014760"/>
    </source>
</evidence>
<dbReference type="Gene3D" id="3.40.33.10">
    <property type="entry name" value="CAP"/>
    <property type="match status" value="1"/>
</dbReference>
<feature type="signal peptide" evidence="1">
    <location>
        <begin position="1"/>
        <end position="18"/>
    </location>
</feature>
<evidence type="ECO:0000313" key="4">
    <source>
        <dbReference type="EnsemblMetazoa" id="CapteP211128"/>
    </source>
</evidence>
<dbReference type="FunCoup" id="R7TU10">
    <property type="interactions" value="145"/>
</dbReference>
<dbReference type="InterPro" id="IPR018244">
    <property type="entry name" value="Allrgn_V5/Tpx1_CS"/>
</dbReference>
<organism evidence="3">
    <name type="scientific">Capitella teleta</name>
    <name type="common">Polychaete worm</name>
    <dbReference type="NCBI Taxonomy" id="283909"/>
    <lineage>
        <taxon>Eukaryota</taxon>
        <taxon>Metazoa</taxon>
        <taxon>Spiralia</taxon>
        <taxon>Lophotrochozoa</taxon>
        <taxon>Annelida</taxon>
        <taxon>Polychaeta</taxon>
        <taxon>Sedentaria</taxon>
        <taxon>Scolecida</taxon>
        <taxon>Capitellidae</taxon>
        <taxon>Capitella</taxon>
    </lineage>
</organism>
<dbReference type="OrthoDB" id="674273at2759"/>
<proteinExistence type="predicted"/>
<dbReference type="STRING" id="283909.R7TU10"/>
<name>R7TU10_CAPTE</name>
<dbReference type="SUPFAM" id="SSF55797">
    <property type="entry name" value="PR-1-like"/>
    <property type="match status" value="1"/>
</dbReference>
<dbReference type="PANTHER" id="PTHR10334">
    <property type="entry name" value="CYSTEINE-RICH SECRETORY PROTEIN-RELATED"/>
    <property type="match status" value="1"/>
</dbReference>
<evidence type="ECO:0000256" key="1">
    <source>
        <dbReference type="SAM" id="SignalP"/>
    </source>
</evidence>
<reference evidence="4" key="3">
    <citation type="submission" date="2015-06" db="UniProtKB">
        <authorList>
            <consortium name="EnsemblMetazoa"/>
        </authorList>
    </citation>
    <scope>IDENTIFICATION</scope>
</reference>
<dbReference type="AlphaFoldDB" id="R7TU10"/>
<evidence type="ECO:0000313" key="3">
    <source>
        <dbReference type="EMBL" id="ELT94505.1"/>
    </source>
</evidence>
<dbReference type="PRINTS" id="PR00837">
    <property type="entry name" value="V5TPXLIKE"/>
</dbReference>
<dbReference type="HOGENOM" id="CLU_842639_0_0_1"/>
<keyword evidence="1" id="KW-0732">Signal</keyword>
<dbReference type="EMBL" id="KB309397">
    <property type="protein sequence ID" value="ELT94505.1"/>
    <property type="molecule type" value="Genomic_DNA"/>
</dbReference>
<dbReference type="InterPro" id="IPR001283">
    <property type="entry name" value="CRISP-related"/>
</dbReference>
<gene>
    <name evidence="3" type="ORF">CAPTEDRAFT_211128</name>
</gene>
<sequence>MGLQQAVICVLLAMVVLADQDMTSHKVTTEQDMVLMESGNDVFVSALDGVAAHKQIFPKPESFSPIEMQTILDLHNFLRSKEMASNMNFITWNQYLAEMAFEWSTQCYFEHGQPQRDHVTLPYVHIGQAMMATTRRFNPLLLIEKWHAERRNFDPLTFECNGDDQCANYLQLVWAETKEVGCAYSSCPKVRRTNLTNAFFMVCNYGPPGNLRTREAFRRGPPCTQCESGRGWCKDGLCVDTCQHFSSGCTCESTCYNCGLIDWEKCLCNCPSGWLGPDCSAKCEERSIHCHSTPGWPASWCYLKYVWLNCPVMCGRCTPGDGEVNCDSRLTSPEEIEAWPSTSGDVTRGLSTMAAILGSIVVLLM</sequence>
<keyword evidence="5" id="KW-1185">Reference proteome</keyword>
<dbReference type="PROSITE" id="PS01010">
    <property type="entry name" value="CRISP_2"/>
    <property type="match status" value="1"/>
</dbReference>
<dbReference type="GO" id="GO:0005576">
    <property type="term" value="C:extracellular region"/>
    <property type="evidence" value="ECO:0007669"/>
    <property type="project" value="InterPro"/>
</dbReference>
<dbReference type="InterPro" id="IPR014044">
    <property type="entry name" value="CAP_dom"/>
</dbReference>
<protein>
    <recommendedName>
        <fullName evidence="2">SCP domain-containing protein</fullName>
    </recommendedName>
</protein>
<accession>R7TU10</accession>
<reference evidence="5" key="1">
    <citation type="submission" date="2012-12" db="EMBL/GenBank/DDBJ databases">
        <authorList>
            <person name="Hellsten U."/>
            <person name="Grimwood J."/>
            <person name="Chapman J.A."/>
            <person name="Shapiro H."/>
            <person name="Aerts A."/>
            <person name="Otillar R.P."/>
            <person name="Terry A.Y."/>
            <person name="Boore J.L."/>
            <person name="Simakov O."/>
            <person name="Marletaz F."/>
            <person name="Cho S.-J."/>
            <person name="Edsinger-Gonzales E."/>
            <person name="Havlak P."/>
            <person name="Kuo D.-H."/>
            <person name="Larsson T."/>
            <person name="Lv J."/>
            <person name="Arendt D."/>
            <person name="Savage R."/>
            <person name="Osoegawa K."/>
            <person name="de Jong P."/>
            <person name="Lindberg D.R."/>
            <person name="Seaver E.C."/>
            <person name="Weisblat D.A."/>
            <person name="Putnam N.H."/>
            <person name="Grigoriev I.V."/>
            <person name="Rokhsar D.S."/>
        </authorList>
    </citation>
    <scope>NUCLEOTIDE SEQUENCE</scope>
    <source>
        <strain evidence="5">I ESC-2004</strain>
    </source>
</reference>
<dbReference type="OMA" id="CNICPYA"/>
<dbReference type="EnsemblMetazoa" id="CapteT211128">
    <property type="protein sequence ID" value="CapteP211128"/>
    <property type="gene ID" value="CapteG211128"/>
</dbReference>
<feature type="chain" id="PRO_5008787356" description="SCP domain-containing protein" evidence="1">
    <location>
        <begin position="19"/>
        <end position="365"/>
    </location>
</feature>